<dbReference type="AlphaFoldDB" id="X1S3G5"/>
<accession>X1S3G5</accession>
<dbReference type="EMBL" id="BARW01001668">
    <property type="protein sequence ID" value="GAI62354.1"/>
    <property type="molecule type" value="Genomic_DNA"/>
</dbReference>
<organism evidence="4">
    <name type="scientific">marine sediment metagenome</name>
    <dbReference type="NCBI Taxonomy" id="412755"/>
    <lineage>
        <taxon>unclassified sequences</taxon>
        <taxon>metagenomes</taxon>
        <taxon>ecological metagenomes</taxon>
    </lineage>
</organism>
<sequence>HKEIQKEGESVLNAAMAIYTLEIYSEMLEFVGECDLANEALKYSQSQREAVKAQWTGKWFRRAWLTEDLGWVGEDQMWLEPQPWIIISNAADQEQKSILVKNIDELLRKPSKIGARLHSKGIDSIRGKGQGVNAGIWPSINGTLIWALSLVNGEIGWDEWKKNSLAYHAESYPDVWYGIWSGPDTYNSDLSKYPGQTVFNEALITGEQDPSDVEEFLGHMATSWTDFPVFNLHPHAWPLYDTTRLIGINFTRNGVNLNPTLPKDDFKFSTPLIGLEKTKDGYLGWYNPKKEGTWKISLALSDDDLKNIKSVVINGKESKYSTEKNHLYFYGEKNLNEPLSWEIKY</sequence>
<dbReference type="PANTHER" id="PTHR37469:SF2">
    <property type="entry name" value="CELLOBIONIC ACID PHOSPHORYLASE"/>
    <property type="match status" value="1"/>
</dbReference>
<feature type="non-terminal residue" evidence="4">
    <location>
        <position position="1"/>
    </location>
</feature>
<keyword evidence="2" id="KW-0808">Transferase</keyword>
<name>X1S3G5_9ZZZZ</name>
<dbReference type="PANTHER" id="PTHR37469">
    <property type="entry name" value="CELLOBIONIC ACID PHOSPHORYLASE-RELATED"/>
    <property type="match status" value="1"/>
</dbReference>
<dbReference type="Gene3D" id="1.50.10.10">
    <property type="match status" value="1"/>
</dbReference>
<protein>
    <recommendedName>
        <fullName evidence="3">Glycosyl hydrolase 94 catalytic domain-containing protein</fullName>
    </recommendedName>
</protein>
<evidence type="ECO:0000256" key="1">
    <source>
        <dbReference type="ARBA" id="ARBA00022676"/>
    </source>
</evidence>
<gene>
    <name evidence="4" type="ORF">S12H4_05140</name>
</gene>
<dbReference type="InterPro" id="IPR033432">
    <property type="entry name" value="GH94_catalytic"/>
</dbReference>
<evidence type="ECO:0000313" key="4">
    <source>
        <dbReference type="EMBL" id="GAI62354.1"/>
    </source>
</evidence>
<feature type="domain" description="Glycosyl hydrolase 94 catalytic" evidence="3">
    <location>
        <begin position="7"/>
        <end position="117"/>
    </location>
</feature>
<evidence type="ECO:0000259" key="3">
    <source>
        <dbReference type="Pfam" id="PF17167"/>
    </source>
</evidence>
<dbReference type="GO" id="GO:0005975">
    <property type="term" value="P:carbohydrate metabolic process"/>
    <property type="evidence" value="ECO:0007669"/>
    <property type="project" value="InterPro"/>
</dbReference>
<dbReference type="InterPro" id="IPR052047">
    <property type="entry name" value="GH94_Enzymes"/>
</dbReference>
<comment type="caution">
    <text evidence="4">The sequence shown here is derived from an EMBL/GenBank/DDBJ whole genome shotgun (WGS) entry which is preliminary data.</text>
</comment>
<dbReference type="GO" id="GO:0016757">
    <property type="term" value="F:glycosyltransferase activity"/>
    <property type="evidence" value="ECO:0007669"/>
    <property type="project" value="UniProtKB-KW"/>
</dbReference>
<evidence type="ECO:0000256" key="2">
    <source>
        <dbReference type="ARBA" id="ARBA00022679"/>
    </source>
</evidence>
<reference evidence="4" key="1">
    <citation type="journal article" date="2014" name="Front. Microbiol.">
        <title>High frequency of phylogenetically diverse reductive dehalogenase-homologous genes in deep subseafloor sedimentary metagenomes.</title>
        <authorList>
            <person name="Kawai M."/>
            <person name="Futagami T."/>
            <person name="Toyoda A."/>
            <person name="Takaki Y."/>
            <person name="Nishi S."/>
            <person name="Hori S."/>
            <person name="Arai W."/>
            <person name="Tsubouchi T."/>
            <person name="Morono Y."/>
            <person name="Uchiyama I."/>
            <person name="Ito T."/>
            <person name="Fujiyama A."/>
            <person name="Inagaki F."/>
            <person name="Takami H."/>
        </authorList>
    </citation>
    <scope>NUCLEOTIDE SEQUENCE</scope>
    <source>
        <strain evidence="4">Expedition CK06-06</strain>
    </source>
</reference>
<dbReference type="InterPro" id="IPR008928">
    <property type="entry name" value="6-hairpin_glycosidase_sf"/>
</dbReference>
<keyword evidence="1" id="KW-0328">Glycosyltransferase</keyword>
<dbReference type="SUPFAM" id="SSF48208">
    <property type="entry name" value="Six-hairpin glycosidases"/>
    <property type="match status" value="1"/>
</dbReference>
<dbReference type="Pfam" id="PF17167">
    <property type="entry name" value="Glyco_hydro_94"/>
    <property type="match status" value="1"/>
</dbReference>
<dbReference type="InterPro" id="IPR012341">
    <property type="entry name" value="6hp_glycosidase-like_sf"/>
</dbReference>
<proteinExistence type="predicted"/>